<evidence type="ECO:0000313" key="3">
    <source>
        <dbReference type="Proteomes" id="UP000076881"/>
    </source>
</evidence>
<sequence length="258" mass="28394">MFATKALICTLLLKPLMATSLLASQDILQKYITNLSKSYQLDTTHAPFNKVDSGTVHCSGNVGTFADVWEWQTFKNIGNIEVEAKSHVDAAYANRESETNTFKSIKSVAVAHGTTKGWTIGSKAIGKVSFPDVGEVSVEISAQYKDESTDTTTETTTTEYDAQCPGQTYCTIETVTFSYKITGTCWRETWYDFMQQNQPAKLCSTGPFDTCYNMAVLYYNGCSNGYDSPDTVPCQVTVQIRDDAGDLLKLVVASESKL</sequence>
<dbReference type="OrthoDB" id="4939374at2759"/>
<dbReference type="Pfam" id="PF03318">
    <property type="entry name" value="ETX_MTX2"/>
    <property type="match status" value="1"/>
</dbReference>
<keyword evidence="3" id="KW-1185">Reference proteome</keyword>
<gene>
    <name evidence="2" type="ORF">LEL_09918</name>
</gene>
<keyword evidence="1" id="KW-0732">Signal</keyword>
<reference evidence="2 3" key="1">
    <citation type="journal article" date="2016" name="Genome Biol. Evol.">
        <title>Divergent and convergent evolution of fungal pathogenicity.</title>
        <authorList>
            <person name="Shang Y."/>
            <person name="Xiao G."/>
            <person name="Zheng P."/>
            <person name="Cen K."/>
            <person name="Zhan S."/>
            <person name="Wang C."/>
        </authorList>
    </citation>
    <scope>NUCLEOTIDE SEQUENCE [LARGE SCALE GENOMIC DNA]</scope>
    <source>
        <strain evidence="2 3">RCEF 1005</strain>
    </source>
</reference>
<evidence type="ECO:0000313" key="2">
    <source>
        <dbReference type="EMBL" id="OAA70102.1"/>
    </source>
</evidence>
<dbReference type="InterPro" id="IPR004991">
    <property type="entry name" value="Aerolysin-like"/>
</dbReference>
<protein>
    <submittedName>
        <fullName evidence="2">Clostridium epsilon toxin MTX2</fullName>
    </submittedName>
</protein>
<dbReference type="AlphaFoldDB" id="A0A162JK01"/>
<accession>A0A162JK01</accession>
<dbReference type="Gene3D" id="2.170.15.10">
    <property type="entry name" value="Proaerolysin, chain A, domain 3"/>
    <property type="match status" value="1"/>
</dbReference>
<dbReference type="Proteomes" id="UP000076881">
    <property type="component" value="Unassembled WGS sequence"/>
</dbReference>
<feature type="chain" id="PRO_5007836565" evidence="1">
    <location>
        <begin position="19"/>
        <end position="258"/>
    </location>
</feature>
<evidence type="ECO:0000256" key="1">
    <source>
        <dbReference type="SAM" id="SignalP"/>
    </source>
</evidence>
<feature type="signal peptide" evidence="1">
    <location>
        <begin position="1"/>
        <end position="18"/>
    </location>
</feature>
<comment type="caution">
    <text evidence="2">The sequence shown here is derived from an EMBL/GenBank/DDBJ whole genome shotgun (WGS) entry which is preliminary data.</text>
</comment>
<dbReference type="EMBL" id="AZHF01000010">
    <property type="protein sequence ID" value="OAA70102.1"/>
    <property type="molecule type" value="Genomic_DNA"/>
</dbReference>
<name>A0A162JK01_CORDF</name>
<dbReference type="SUPFAM" id="SSF56973">
    <property type="entry name" value="Aerolisin/ETX pore-forming domain"/>
    <property type="match status" value="1"/>
</dbReference>
<proteinExistence type="predicted"/>
<organism evidence="2 3">
    <name type="scientific">Akanthomyces lecanii RCEF 1005</name>
    <dbReference type="NCBI Taxonomy" id="1081108"/>
    <lineage>
        <taxon>Eukaryota</taxon>
        <taxon>Fungi</taxon>
        <taxon>Dikarya</taxon>
        <taxon>Ascomycota</taxon>
        <taxon>Pezizomycotina</taxon>
        <taxon>Sordariomycetes</taxon>
        <taxon>Hypocreomycetidae</taxon>
        <taxon>Hypocreales</taxon>
        <taxon>Cordycipitaceae</taxon>
        <taxon>Akanthomyces</taxon>
        <taxon>Cordyceps confragosa</taxon>
    </lineage>
</organism>